<dbReference type="Proteomes" id="UP000694501">
    <property type="component" value="Unassembled WGS sequence"/>
</dbReference>
<dbReference type="RefSeq" id="WP_211043084.1">
    <property type="nucleotide sequence ID" value="NZ_JAELVF020000001.1"/>
</dbReference>
<protein>
    <submittedName>
        <fullName evidence="1">Uncharacterized protein</fullName>
    </submittedName>
</protein>
<sequence length="196" mass="21570">MKPTVSATFSSRAKTGTGRVAPRLANRVLAVGIASSLLFITGCAVKNVEDELGYKPEARSPLSANSEIDSLSSQLVRWMKVEGEVTEEGASETPCGVDGSNDQHFYSRHFWSIYDLTKGTLGEAMSELRDRFHGPEWELTKDGRDGSKANSPELRAINRSTGHKVFAVWRSNRSGGNVDLINFIVESRCYEAPRET</sequence>
<reference evidence="1" key="1">
    <citation type="submission" date="2021-06" db="EMBL/GenBank/DDBJ databases">
        <title>Sequencing of actinobacteria type strains.</title>
        <authorList>
            <person name="Nguyen G.-S."/>
            <person name="Wentzel A."/>
        </authorList>
    </citation>
    <scope>NUCLEOTIDE SEQUENCE</scope>
    <source>
        <strain evidence="1">P38-E01</strain>
    </source>
</reference>
<organism evidence="1 2">
    <name type="scientific">Streptomyces tardus</name>
    <dbReference type="NCBI Taxonomy" id="2780544"/>
    <lineage>
        <taxon>Bacteria</taxon>
        <taxon>Bacillati</taxon>
        <taxon>Actinomycetota</taxon>
        <taxon>Actinomycetes</taxon>
        <taxon>Kitasatosporales</taxon>
        <taxon>Streptomycetaceae</taxon>
        <taxon>Streptomyces</taxon>
    </lineage>
</organism>
<proteinExistence type="predicted"/>
<comment type="caution">
    <text evidence="1">The sequence shown here is derived from an EMBL/GenBank/DDBJ whole genome shotgun (WGS) entry which is preliminary data.</text>
</comment>
<keyword evidence="2" id="KW-1185">Reference proteome</keyword>
<evidence type="ECO:0000313" key="1">
    <source>
        <dbReference type="EMBL" id="MBU7596600.1"/>
    </source>
</evidence>
<name>A0A949N0E6_9ACTN</name>
<dbReference type="EMBL" id="JAELVF020000001">
    <property type="protein sequence ID" value="MBU7596600.1"/>
    <property type="molecule type" value="Genomic_DNA"/>
</dbReference>
<accession>A0A949N0E6</accession>
<evidence type="ECO:0000313" key="2">
    <source>
        <dbReference type="Proteomes" id="UP000694501"/>
    </source>
</evidence>
<dbReference type="AlphaFoldDB" id="A0A949N0E6"/>
<gene>
    <name evidence="1" type="ORF">JGS22_002840</name>
</gene>